<protein>
    <submittedName>
        <fullName evidence="2">Uncharacterized protein</fullName>
    </submittedName>
</protein>
<dbReference type="EMBL" id="KN837152">
    <property type="protein sequence ID" value="KIJ39415.1"/>
    <property type="molecule type" value="Genomic_DNA"/>
</dbReference>
<proteinExistence type="predicted"/>
<feature type="region of interest" description="Disordered" evidence="1">
    <location>
        <begin position="102"/>
        <end position="122"/>
    </location>
</feature>
<reference evidence="2 3" key="1">
    <citation type="submission" date="2014-06" db="EMBL/GenBank/DDBJ databases">
        <title>Evolutionary Origins and Diversification of the Mycorrhizal Mutualists.</title>
        <authorList>
            <consortium name="DOE Joint Genome Institute"/>
            <consortium name="Mycorrhizal Genomics Consortium"/>
            <person name="Kohler A."/>
            <person name="Kuo A."/>
            <person name="Nagy L.G."/>
            <person name="Floudas D."/>
            <person name="Copeland A."/>
            <person name="Barry K.W."/>
            <person name="Cichocki N."/>
            <person name="Veneault-Fourrey C."/>
            <person name="LaButti K."/>
            <person name="Lindquist E.A."/>
            <person name="Lipzen A."/>
            <person name="Lundell T."/>
            <person name="Morin E."/>
            <person name="Murat C."/>
            <person name="Riley R."/>
            <person name="Ohm R."/>
            <person name="Sun H."/>
            <person name="Tunlid A."/>
            <person name="Henrissat B."/>
            <person name="Grigoriev I.V."/>
            <person name="Hibbett D.S."/>
            <person name="Martin F."/>
        </authorList>
    </citation>
    <scope>NUCLEOTIDE SEQUENCE [LARGE SCALE GENOMIC DNA]</scope>
    <source>
        <strain evidence="2 3">SS14</strain>
    </source>
</reference>
<evidence type="ECO:0000313" key="2">
    <source>
        <dbReference type="EMBL" id="KIJ39415.1"/>
    </source>
</evidence>
<gene>
    <name evidence="2" type="ORF">M422DRAFT_257734</name>
</gene>
<organism evidence="2 3">
    <name type="scientific">Sphaerobolus stellatus (strain SS14)</name>
    <dbReference type="NCBI Taxonomy" id="990650"/>
    <lineage>
        <taxon>Eukaryota</taxon>
        <taxon>Fungi</taxon>
        <taxon>Dikarya</taxon>
        <taxon>Basidiomycota</taxon>
        <taxon>Agaricomycotina</taxon>
        <taxon>Agaricomycetes</taxon>
        <taxon>Phallomycetidae</taxon>
        <taxon>Geastrales</taxon>
        <taxon>Sphaerobolaceae</taxon>
        <taxon>Sphaerobolus</taxon>
    </lineage>
</organism>
<sequence length="204" mass="22787">MLLAWLNVWMARPSFNIGVYLPSLYAPRLTSLSARIIKEGPSPHSPKPYFPSSSAPYNLLRPLLLRAIAPPILHNDLLIVILHPHNLTHRFLLDPNSFTLAKQTAQSGGEPSRNLHEPQTRFRGGAFGAVRTRYYVGSAEDETGGRRGAELTKKVRGQGCYSEELWDEPGGEEGVEGRREERGVATGVPRRGRGKANRRKKTRR</sequence>
<dbReference type="AlphaFoldDB" id="A0A0C9VN66"/>
<evidence type="ECO:0000256" key="1">
    <source>
        <dbReference type="SAM" id="MobiDB-lite"/>
    </source>
</evidence>
<name>A0A0C9VN66_SPHS4</name>
<keyword evidence="3" id="KW-1185">Reference proteome</keyword>
<feature type="compositionally biased region" description="Basic residues" evidence="1">
    <location>
        <begin position="190"/>
        <end position="204"/>
    </location>
</feature>
<dbReference type="HOGENOM" id="CLU_1344010_0_0_1"/>
<feature type="compositionally biased region" description="Acidic residues" evidence="1">
    <location>
        <begin position="164"/>
        <end position="174"/>
    </location>
</feature>
<dbReference type="Proteomes" id="UP000054279">
    <property type="component" value="Unassembled WGS sequence"/>
</dbReference>
<evidence type="ECO:0000313" key="3">
    <source>
        <dbReference type="Proteomes" id="UP000054279"/>
    </source>
</evidence>
<accession>A0A0C9VN66</accession>
<feature type="region of interest" description="Disordered" evidence="1">
    <location>
        <begin position="162"/>
        <end position="204"/>
    </location>
</feature>